<dbReference type="GeneID" id="116557379"/>
<accession>A0A6J3IL31</accession>
<dbReference type="GO" id="GO:0042373">
    <property type="term" value="P:vitamin K metabolic process"/>
    <property type="evidence" value="ECO:0007669"/>
    <property type="project" value="InterPro"/>
</dbReference>
<sequence length="106" mass="11604">MAASVPLRVSVPPWELVAWYAVCPSRILLYFYTDYVEREKEWDPEHRTLCNLGSWVKCSAALASRILAQSPAPRSCPGSPSGGSQDSTCAGLHGSLQYSNLQSMKA</sequence>
<dbReference type="RefSeq" id="XP_032142739.1">
    <property type="nucleotide sequence ID" value="XM_032286848.1"/>
</dbReference>
<gene>
    <name evidence="3" type="primary">LOC116557379</name>
</gene>
<dbReference type="Proteomes" id="UP000504640">
    <property type="component" value="Unplaced"/>
</dbReference>
<feature type="region of interest" description="Disordered" evidence="1">
    <location>
        <begin position="70"/>
        <end position="90"/>
    </location>
</feature>
<dbReference type="PANTHER" id="PTHR14519">
    <property type="entry name" value="VITAMIN K EPOXIDE REDUCTASE COMPLEX, SUBUNIT 1"/>
    <property type="match status" value="1"/>
</dbReference>
<dbReference type="GO" id="GO:0047057">
    <property type="term" value="F:vitamin-K-epoxide reductase (warfarin-sensitive) activity"/>
    <property type="evidence" value="ECO:0007669"/>
    <property type="project" value="InterPro"/>
</dbReference>
<dbReference type="AlphaFoldDB" id="A0A6J3IL31"/>
<reference evidence="3" key="1">
    <citation type="submission" date="2025-08" db="UniProtKB">
        <authorList>
            <consortium name="RefSeq"/>
        </authorList>
    </citation>
    <scope>IDENTIFICATION</scope>
    <source>
        <tissue evidence="3">Blood</tissue>
    </source>
</reference>
<evidence type="ECO:0000256" key="1">
    <source>
        <dbReference type="SAM" id="MobiDB-lite"/>
    </source>
</evidence>
<keyword evidence="2" id="KW-1185">Reference proteome</keyword>
<protein>
    <submittedName>
        <fullName evidence="3">Vitamin K epoxide reductase complex subunit 1-like protein 1</fullName>
    </submittedName>
</protein>
<name>A0A6J3IL31_SAPAP</name>
<dbReference type="InterPro" id="IPR042406">
    <property type="entry name" value="VKORC1/VKORC1L1"/>
</dbReference>
<feature type="compositionally biased region" description="Low complexity" evidence="1">
    <location>
        <begin position="70"/>
        <end position="87"/>
    </location>
</feature>
<dbReference type="PANTHER" id="PTHR14519:SF5">
    <property type="entry name" value="VITAMIN K EPOXIDE REDUCTASE COMPLEX SUBUNIT 1-LIKE PROTEIN 1"/>
    <property type="match status" value="1"/>
</dbReference>
<evidence type="ECO:0000313" key="3">
    <source>
        <dbReference type="RefSeq" id="XP_032142739.1"/>
    </source>
</evidence>
<proteinExistence type="predicted"/>
<evidence type="ECO:0000313" key="2">
    <source>
        <dbReference type="Proteomes" id="UP000504640"/>
    </source>
</evidence>
<organism evidence="2 3">
    <name type="scientific">Sapajus apella</name>
    <name type="common">Brown-capped capuchin</name>
    <name type="synonym">Cebus apella</name>
    <dbReference type="NCBI Taxonomy" id="9515"/>
    <lineage>
        <taxon>Eukaryota</taxon>
        <taxon>Metazoa</taxon>
        <taxon>Chordata</taxon>
        <taxon>Craniata</taxon>
        <taxon>Vertebrata</taxon>
        <taxon>Euteleostomi</taxon>
        <taxon>Mammalia</taxon>
        <taxon>Eutheria</taxon>
        <taxon>Euarchontoglires</taxon>
        <taxon>Primates</taxon>
        <taxon>Haplorrhini</taxon>
        <taxon>Platyrrhini</taxon>
        <taxon>Cebidae</taxon>
        <taxon>Cebinae</taxon>
        <taxon>Sapajus</taxon>
    </lineage>
</organism>